<name>A0A8K0SZT7_9HYPO</name>
<dbReference type="OrthoDB" id="5801062at2759"/>
<evidence type="ECO:0000256" key="2">
    <source>
        <dbReference type="ARBA" id="ARBA00022763"/>
    </source>
</evidence>
<evidence type="ECO:0000259" key="6">
    <source>
        <dbReference type="Pfam" id="PF08573"/>
    </source>
</evidence>
<feature type="compositionally biased region" description="Basic and acidic residues" evidence="5">
    <location>
        <begin position="87"/>
        <end position="97"/>
    </location>
</feature>
<evidence type="ECO:0000256" key="5">
    <source>
        <dbReference type="SAM" id="MobiDB-lite"/>
    </source>
</evidence>
<feature type="coiled-coil region" evidence="4">
    <location>
        <begin position="112"/>
        <end position="153"/>
    </location>
</feature>
<dbReference type="Proteomes" id="UP000813444">
    <property type="component" value="Unassembled WGS sequence"/>
</dbReference>
<comment type="caution">
    <text evidence="7">The sequence shown here is derived from an EMBL/GenBank/DDBJ whole genome shotgun (WGS) entry which is preliminary data.</text>
</comment>
<comment type="subcellular location">
    <subcellularLocation>
        <location evidence="1">Nucleus</location>
    </subcellularLocation>
</comment>
<keyword evidence="2" id="KW-0227">DNA damage</keyword>
<feature type="compositionally biased region" description="Basic and acidic residues" evidence="5">
    <location>
        <begin position="472"/>
        <end position="481"/>
    </location>
</feature>
<feature type="region of interest" description="Disordered" evidence="5">
    <location>
        <begin position="457"/>
        <end position="505"/>
    </location>
</feature>
<feature type="domain" description="DNA endonuclease activator Ctp1 C-terminal" evidence="6">
    <location>
        <begin position="531"/>
        <end position="644"/>
    </location>
</feature>
<organism evidence="7 8">
    <name type="scientific">Stachybotrys elegans</name>
    <dbReference type="NCBI Taxonomy" id="80388"/>
    <lineage>
        <taxon>Eukaryota</taxon>
        <taxon>Fungi</taxon>
        <taxon>Dikarya</taxon>
        <taxon>Ascomycota</taxon>
        <taxon>Pezizomycotina</taxon>
        <taxon>Sordariomycetes</taxon>
        <taxon>Hypocreomycetidae</taxon>
        <taxon>Hypocreales</taxon>
        <taxon>Stachybotryaceae</taxon>
        <taxon>Stachybotrys</taxon>
    </lineage>
</organism>
<keyword evidence="7" id="KW-0378">Hydrolase</keyword>
<feature type="region of interest" description="Disordered" evidence="5">
    <location>
        <begin position="77"/>
        <end position="97"/>
    </location>
</feature>
<proteinExistence type="predicted"/>
<feature type="compositionally biased region" description="Polar residues" evidence="5">
    <location>
        <begin position="246"/>
        <end position="258"/>
    </location>
</feature>
<keyword evidence="8" id="KW-1185">Reference proteome</keyword>
<keyword evidence="7" id="KW-0255">Endonuclease</keyword>
<accession>A0A8K0SZT7</accession>
<dbReference type="PANTHER" id="PTHR15107:SF0">
    <property type="entry name" value="DNA ENDONUCLEASE ACTIVATOR CTP1 C-TERMINAL DOMAIN-CONTAINING PROTEIN"/>
    <property type="match status" value="1"/>
</dbReference>
<dbReference type="GO" id="GO:0003684">
    <property type="term" value="F:damaged DNA binding"/>
    <property type="evidence" value="ECO:0007669"/>
    <property type="project" value="TreeGrafter"/>
</dbReference>
<evidence type="ECO:0000256" key="4">
    <source>
        <dbReference type="SAM" id="Coils"/>
    </source>
</evidence>
<keyword evidence="3" id="KW-0539">Nucleus</keyword>
<dbReference type="EMBL" id="JAGPNK010000002">
    <property type="protein sequence ID" value="KAH7325859.1"/>
    <property type="molecule type" value="Genomic_DNA"/>
</dbReference>
<feature type="compositionally biased region" description="Low complexity" evidence="5">
    <location>
        <begin position="280"/>
        <end position="290"/>
    </location>
</feature>
<dbReference type="GO" id="GO:0010792">
    <property type="term" value="P:DNA double-strand break processing involved in repair via single-strand annealing"/>
    <property type="evidence" value="ECO:0007669"/>
    <property type="project" value="TreeGrafter"/>
</dbReference>
<reference evidence="7" key="1">
    <citation type="journal article" date="2021" name="Nat. Commun.">
        <title>Genetic determinants of endophytism in the Arabidopsis root mycobiome.</title>
        <authorList>
            <person name="Mesny F."/>
            <person name="Miyauchi S."/>
            <person name="Thiergart T."/>
            <person name="Pickel B."/>
            <person name="Atanasova L."/>
            <person name="Karlsson M."/>
            <person name="Huettel B."/>
            <person name="Barry K.W."/>
            <person name="Haridas S."/>
            <person name="Chen C."/>
            <person name="Bauer D."/>
            <person name="Andreopoulos W."/>
            <person name="Pangilinan J."/>
            <person name="LaButti K."/>
            <person name="Riley R."/>
            <person name="Lipzen A."/>
            <person name="Clum A."/>
            <person name="Drula E."/>
            <person name="Henrissat B."/>
            <person name="Kohler A."/>
            <person name="Grigoriev I.V."/>
            <person name="Martin F.M."/>
            <person name="Hacquard S."/>
        </authorList>
    </citation>
    <scope>NUCLEOTIDE SEQUENCE</scope>
    <source>
        <strain evidence="7">MPI-CAGE-CH-0235</strain>
    </source>
</reference>
<dbReference type="GO" id="GO:0005634">
    <property type="term" value="C:nucleus"/>
    <property type="evidence" value="ECO:0007669"/>
    <property type="project" value="UniProtKB-SubCell"/>
</dbReference>
<sequence length="679" mass="74799">MSSWFDKGRPALFDALTTICNEIDRDLLAELRDRDVRVDKLSRKDEGNASITSTVVPAAGPGIRMTGRLLNAAPVTNHQFPSTTRSEPPRAEASETTEKDWKLEYSNLSMRFNALSENFKKAKAALERRKEERDKWIRHADLLQSKIAAAEREHGIQILDRNHAPAPAARSFSAENMDNQSDAGASFVSVEQAEQAVAQPLPAVPGQNPIDAHEGIAMSGRIREDAEQTLPPLRDSVDDLPIIKSEPSSDTPVVVSTRQVRKRKRSDAGSVGNPKVKTESSGGSSPCLSSDPNFQLQESPDLGGELGRMSTPRKPKIWEDPQSFNGAANAISVVTPVPFVVKPLPQTSRDARFSSALTPISVNTRIAKSGGDKPAAQRRMRDLMKGIACLAEDGSIPAKGMMTPKSAAPATGNLGMSNSRLDRLLNNAEPEEAVSPLAANPRRANLVREALGVPGRRELPFEKRAAASGPRASKDTPKKGGSEPVARSSKSKTSSDKNPDVLSGLRSKPLSELRLDDFKVNPAVNNGHDFAFSEVVRDKDERACLPGCVDMHCCGPQFRALARSQRPTSPLNDAQRREEQELLEKYLGDSTHKLHSMGKQERTALWIEAKTKELADKYGRHRHRFSRMQSPPGFWDADFPSTQELERERLEAANRERATIEQRYKEAMRPGGRWLFRDE</sequence>
<feature type="region of interest" description="Disordered" evidence="5">
    <location>
        <begin position="228"/>
        <end position="316"/>
    </location>
</feature>
<dbReference type="GO" id="GO:0004519">
    <property type="term" value="F:endonuclease activity"/>
    <property type="evidence" value="ECO:0007669"/>
    <property type="project" value="UniProtKB-KW"/>
</dbReference>
<evidence type="ECO:0000256" key="3">
    <source>
        <dbReference type="ARBA" id="ARBA00023242"/>
    </source>
</evidence>
<dbReference type="Pfam" id="PF08573">
    <property type="entry name" value="SAE2"/>
    <property type="match status" value="1"/>
</dbReference>
<protein>
    <submittedName>
        <fullName evidence="7">DNA repair protein endonuclease SAE2/CtIP C-terminus-domain-containing protein</fullName>
    </submittedName>
</protein>
<dbReference type="PANTHER" id="PTHR15107">
    <property type="entry name" value="RETINOBLASTOMA BINDING PROTEIN 8"/>
    <property type="match status" value="1"/>
</dbReference>
<evidence type="ECO:0000313" key="8">
    <source>
        <dbReference type="Proteomes" id="UP000813444"/>
    </source>
</evidence>
<evidence type="ECO:0000313" key="7">
    <source>
        <dbReference type="EMBL" id="KAH7325859.1"/>
    </source>
</evidence>
<feature type="compositionally biased region" description="Polar residues" evidence="5">
    <location>
        <begin position="77"/>
        <end position="86"/>
    </location>
</feature>
<keyword evidence="7" id="KW-0540">Nuclease</keyword>
<evidence type="ECO:0000256" key="1">
    <source>
        <dbReference type="ARBA" id="ARBA00004123"/>
    </source>
</evidence>
<dbReference type="InterPro" id="IPR033316">
    <property type="entry name" value="RBBP8-like"/>
</dbReference>
<dbReference type="AlphaFoldDB" id="A0A8K0SZT7"/>
<gene>
    <name evidence="7" type="ORF">B0I35DRAFT_120147</name>
</gene>
<dbReference type="InterPro" id="IPR013882">
    <property type="entry name" value="Ctp1_C"/>
</dbReference>
<keyword evidence="4" id="KW-0175">Coiled coil</keyword>